<dbReference type="AlphaFoldDB" id="A0A4D6GUI9"/>
<evidence type="ECO:0000313" key="2">
    <source>
        <dbReference type="EMBL" id="QCC45395.1"/>
    </source>
</evidence>
<evidence type="ECO:0000256" key="1">
    <source>
        <dbReference type="SAM" id="Phobius"/>
    </source>
</evidence>
<sequence>MAEVLDSVFRLSNKFLRPYPLCHSRPDRSLSYRGRYFGLCARCTGMYTSGILTVLVTLVWSLPLNPEPSLILGGILLIPGGIDGFTQLLGKRESTNRLRIITGLLLGVGVVLCIMGIVRSLSHVI</sequence>
<dbReference type="Proteomes" id="UP000296216">
    <property type="component" value="Chromosome"/>
</dbReference>
<dbReference type="GeneID" id="39855585"/>
<keyword evidence="1" id="KW-1133">Transmembrane helix</keyword>
<evidence type="ECO:0000313" key="3">
    <source>
        <dbReference type="Proteomes" id="UP000296216"/>
    </source>
</evidence>
<keyword evidence="1" id="KW-0472">Membrane</keyword>
<feature type="transmembrane region" description="Helical" evidence="1">
    <location>
        <begin position="98"/>
        <end position="118"/>
    </location>
</feature>
<feature type="transmembrane region" description="Helical" evidence="1">
    <location>
        <begin position="68"/>
        <end position="86"/>
    </location>
</feature>
<feature type="transmembrane region" description="Helical" evidence="1">
    <location>
        <begin position="36"/>
        <end position="62"/>
    </location>
</feature>
<reference evidence="2 3" key="1">
    <citation type="journal article" date="2019" name="Microbiol. Resour. Announc.">
        <title>The Genome Sequence of the Halobacterium salinarum Type Strain Is Closely Related to That of Laboratory Strains NRC-1 and R1.</title>
        <authorList>
            <person name="Pfeiffer F."/>
            <person name="Marchfelder A."/>
            <person name="Habermann B."/>
            <person name="Dyall-Smith M.L."/>
        </authorList>
    </citation>
    <scope>NUCLEOTIDE SEQUENCE [LARGE SCALE GENOMIC DNA]</scope>
    <source>
        <strain evidence="3">ATCC 33171 / DSM 3754 / JCM 8978 / NBRC 102687 / NCIMB 764 / 91-R6</strain>
    </source>
</reference>
<gene>
    <name evidence="2" type="ORF">HBSAL_08740</name>
</gene>
<organism evidence="2 3">
    <name type="scientific">Halobacterium salinarum (strain ATCC 33171 / DSM 3754 / JCM 8978 / NBRC 102687 / NCIMB 764 / 91-R6)</name>
    <dbReference type="NCBI Taxonomy" id="2597657"/>
    <lineage>
        <taxon>Archaea</taxon>
        <taxon>Methanobacteriati</taxon>
        <taxon>Methanobacteriota</taxon>
        <taxon>Stenosarchaea group</taxon>
        <taxon>Halobacteria</taxon>
        <taxon>Halobacteriales</taxon>
        <taxon>Halobacteriaceae</taxon>
        <taxon>Halobacterium</taxon>
    </lineage>
</organism>
<name>A0A4D6GUI9_HALS9</name>
<dbReference type="RefSeq" id="WP_136361502.1">
    <property type="nucleotide sequence ID" value="NZ_VRYN01000001.1"/>
</dbReference>
<protein>
    <submittedName>
        <fullName evidence="2">DUF2085 family protein</fullName>
    </submittedName>
</protein>
<proteinExistence type="predicted"/>
<dbReference type="EMBL" id="CP038631">
    <property type="protein sequence ID" value="QCC45395.1"/>
    <property type="molecule type" value="Genomic_DNA"/>
</dbReference>
<keyword evidence="1" id="KW-0812">Transmembrane</keyword>
<accession>A0A4D6GUI9</accession>
<dbReference type="InterPro" id="IPR019206">
    <property type="entry name" value="DUF2085_TM"/>
</dbReference>
<dbReference type="Pfam" id="PF09858">
    <property type="entry name" value="DUF2085"/>
    <property type="match status" value="1"/>
</dbReference>